<proteinExistence type="predicted"/>
<organism evidence="7 8">
    <name type="scientific">Datura stramonium</name>
    <name type="common">Jimsonweed</name>
    <name type="synonym">Common thornapple</name>
    <dbReference type="NCBI Taxonomy" id="4076"/>
    <lineage>
        <taxon>Eukaryota</taxon>
        <taxon>Viridiplantae</taxon>
        <taxon>Streptophyta</taxon>
        <taxon>Embryophyta</taxon>
        <taxon>Tracheophyta</taxon>
        <taxon>Spermatophyta</taxon>
        <taxon>Magnoliopsida</taxon>
        <taxon>eudicotyledons</taxon>
        <taxon>Gunneridae</taxon>
        <taxon>Pentapetalae</taxon>
        <taxon>asterids</taxon>
        <taxon>lamiids</taxon>
        <taxon>Solanales</taxon>
        <taxon>Solanaceae</taxon>
        <taxon>Solanoideae</taxon>
        <taxon>Datureae</taxon>
        <taxon>Datura</taxon>
    </lineage>
</organism>
<reference evidence="7 8" key="1">
    <citation type="journal article" date="2021" name="BMC Genomics">
        <title>Datura genome reveals duplications of psychoactive alkaloid biosynthetic genes and high mutation rate following tissue culture.</title>
        <authorList>
            <person name="Rajewski A."/>
            <person name="Carter-House D."/>
            <person name="Stajich J."/>
            <person name="Litt A."/>
        </authorList>
    </citation>
    <scope>NUCLEOTIDE SEQUENCE [LARGE SCALE GENOMIC DNA]</scope>
    <source>
        <strain evidence="7">AR-01</strain>
    </source>
</reference>
<gene>
    <name evidence="7" type="ORF">HAX54_049498</name>
</gene>
<protein>
    <recommendedName>
        <fullName evidence="9">Leucine-rich repeat-containing N-terminal plant-type domain-containing protein</fullName>
    </recommendedName>
</protein>
<name>A0ABS8RSX3_DATST</name>
<evidence type="ECO:0000256" key="4">
    <source>
        <dbReference type="ARBA" id="ARBA00022989"/>
    </source>
</evidence>
<evidence type="ECO:0008006" key="9">
    <source>
        <dbReference type="Google" id="ProtNLM"/>
    </source>
</evidence>
<evidence type="ECO:0000256" key="1">
    <source>
        <dbReference type="ARBA" id="ARBA00004479"/>
    </source>
</evidence>
<dbReference type="PANTHER" id="PTHR48061">
    <property type="entry name" value="LEUCINE-RICH REPEAT RECEPTOR PROTEIN KINASE EMS1-LIKE-RELATED"/>
    <property type="match status" value="1"/>
</dbReference>
<comment type="subcellular location">
    <subcellularLocation>
        <location evidence="1">Membrane</location>
        <topology evidence="1">Single-pass type I membrane protein</topology>
    </subcellularLocation>
</comment>
<comment type="caution">
    <text evidence="7">The sequence shown here is derived from an EMBL/GenBank/DDBJ whole genome shotgun (WGS) entry which is preliminary data.</text>
</comment>
<dbReference type="InterPro" id="IPR032675">
    <property type="entry name" value="LRR_dom_sf"/>
</dbReference>
<keyword evidence="4" id="KW-1133">Transmembrane helix</keyword>
<dbReference type="Proteomes" id="UP000823775">
    <property type="component" value="Unassembled WGS sequence"/>
</dbReference>
<accession>A0ABS8RSX3</accession>
<dbReference type="EMBL" id="JACEIK010000084">
    <property type="protein sequence ID" value="MCD7449135.1"/>
    <property type="molecule type" value="Genomic_DNA"/>
</dbReference>
<dbReference type="Gene3D" id="3.80.10.10">
    <property type="entry name" value="Ribonuclease Inhibitor"/>
    <property type="match status" value="2"/>
</dbReference>
<dbReference type="SUPFAM" id="SSF52058">
    <property type="entry name" value="L domain-like"/>
    <property type="match status" value="1"/>
</dbReference>
<keyword evidence="2" id="KW-0812">Transmembrane</keyword>
<dbReference type="Pfam" id="PF13855">
    <property type="entry name" value="LRR_8"/>
    <property type="match status" value="2"/>
</dbReference>
<dbReference type="PANTHER" id="PTHR48061:SF38">
    <property type="entry name" value="SERINE_THREONINE-PROTEIN KINASE BRI1"/>
    <property type="match status" value="1"/>
</dbReference>
<dbReference type="InterPro" id="IPR046956">
    <property type="entry name" value="RLP23-like"/>
</dbReference>
<evidence type="ECO:0000256" key="5">
    <source>
        <dbReference type="ARBA" id="ARBA00023136"/>
    </source>
</evidence>
<keyword evidence="8" id="KW-1185">Reference proteome</keyword>
<evidence type="ECO:0000256" key="6">
    <source>
        <dbReference type="ARBA" id="ARBA00023180"/>
    </source>
</evidence>
<evidence type="ECO:0000313" key="7">
    <source>
        <dbReference type="EMBL" id="MCD7449135.1"/>
    </source>
</evidence>
<evidence type="ECO:0000313" key="8">
    <source>
        <dbReference type="Proteomes" id="UP000823775"/>
    </source>
</evidence>
<sequence>MSWNESTDCCTSDGVTCDMLKGHIIGLDLSDRNIYGSIHPNNSLFQLRHLQTLNLAYNNFSGPVPRSICNLTQIRELSFGENHFTSHIPSTISKLKQLKLLDLSSNSLGGEIPDGLLSSSICNMSILSFLDLSRNNFSNSIPSFLGSIASLTVLDLRRNHFSGSLTPLYTQKTSLTTILNGNRFEGHVPMSLLNCVRLEFLDIGNNAINDTFPTWIGTLEELQVLILKSNNFHGPISTRLKVSFPRLRIFDLSHNEFNGSLPVEVF</sequence>
<evidence type="ECO:0000256" key="3">
    <source>
        <dbReference type="ARBA" id="ARBA00022729"/>
    </source>
</evidence>
<keyword evidence="5" id="KW-0472">Membrane</keyword>
<dbReference type="InterPro" id="IPR001611">
    <property type="entry name" value="Leu-rich_rpt"/>
</dbReference>
<keyword evidence="3" id="KW-0732">Signal</keyword>
<dbReference type="Pfam" id="PF00560">
    <property type="entry name" value="LRR_1"/>
    <property type="match status" value="2"/>
</dbReference>
<keyword evidence="6" id="KW-0325">Glycoprotein</keyword>
<evidence type="ECO:0000256" key="2">
    <source>
        <dbReference type="ARBA" id="ARBA00022692"/>
    </source>
</evidence>